<protein>
    <recommendedName>
        <fullName evidence="6">Large ribosomal subunit protein bL21</fullName>
    </recommendedName>
</protein>
<dbReference type="EMBL" id="CADCWI010000109">
    <property type="protein sequence ID" value="CAA9563908.1"/>
    <property type="molecule type" value="Genomic_DNA"/>
</dbReference>
<comment type="similarity">
    <text evidence="1 6 7">Belongs to the bacterial ribosomal protein bL21 family.</text>
</comment>
<dbReference type="GO" id="GO:0005737">
    <property type="term" value="C:cytoplasm"/>
    <property type="evidence" value="ECO:0007669"/>
    <property type="project" value="UniProtKB-ARBA"/>
</dbReference>
<dbReference type="PANTHER" id="PTHR21349:SF0">
    <property type="entry name" value="LARGE RIBOSOMAL SUBUNIT PROTEIN BL21M"/>
    <property type="match status" value="1"/>
</dbReference>
<name>A0A6J4UXZ2_9BACT</name>
<keyword evidence="5 6" id="KW-0687">Ribonucleoprotein</keyword>
<dbReference type="GO" id="GO:0019843">
    <property type="term" value="F:rRNA binding"/>
    <property type="evidence" value="ECO:0007669"/>
    <property type="project" value="UniProtKB-UniRule"/>
</dbReference>
<comment type="function">
    <text evidence="6 7">This protein binds to 23S rRNA in the presence of protein L20.</text>
</comment>
<gene>
    <name evidence="6" type="primary">rplU</name>
    <name evidence="9" type="ORF">AVDCRST_MAG43-2155</name>
</gene>
<dbReference type="HAMAP" id="MF_01363">
    <property type="entry name" value="Ribosomal_bL21"/>
    <property type="match status" value="1"/>
</dbReference>
<evidence type="ECO:0000256" key="2">
    <source>
        <dbReference type="ARBA" id="ARBA00022730"/>
    </source>
</evidence>
<feature type="region of interest" description="Disordered" evidence="8">
    <location>
        <begin position="1"/>
        <end position="48"/>
    </location>
</feature>
<dbReference type="GO" id="GO:0003735">
    <property type="term" value="F:structural constituent of ribosome"/>
    <property type="evidence" value="ECO:0007669"/>
    <property type="project" value="InterPro"/>
</dbReference>
<accession>A0A6J4UXZ2</accession>
<dbReference type="GO" id="GO:0006412">
    <property type="term" value="P:translation"/>
    <property type="evidence" value="ECO:0007669"/>
    <property type="project" value="UniProtKB-UniRule"/>
</dbReference>
<dbReference type="InterPro" id="IPR018258">
    <property type="entry name" value="Ribosomal_bL21_CS"/>
</dbReference>
<dbReference type="AlphaFoldDB" id="A0A6J4UXZ2"/>
<proteinExistence type="inferred from homology"/>
<evidence type="ECO:0000256" key="5">
    <source>
        <dbReference type="ARBA" id="ARBA00023274"/>
    </source>
</evidence>
<dbReference type="GO" id="GO:1990904">
    <property type="term" value="C:ribonucleoprotein complex"/>
    <property type="evidence" value="ECO:0007669"/>
    <property type="project" value="UniProtKB-KW"/>
</dbReference>
<evidence type="ECO:0000256" key="3">
    <source>
        <dbReference type="ARBA" id="ARBA00022884"/>
    </source>
</evidence>
<dbReference type="SUPFAM" id="SSF141091">
    <property type="entry name" value="L21p-like"/>
    <property type="match status" value="1"/>
</dbReference>
<evidence type="ECO:0000313" key="9">
    <source>
        <dbReference type="EMBL" id="CAA9563908.1"/>
    </source>
</evidence>
<keyword evidence="3 6" id="KW-0694">RNA-binding</keyword>
<evidence type="ECO:0000256" key="7">
    <source>
        <dbReference type="RuleBase" id="RU000562"/>
    </source>
</evidence>
<reference evidence="9" key="1">
    <citation type="submission" date="2020-02" db="EMBL/GenBank/DDBJ databases">
        <authorList>
            <person name="Meier V. D."/>
        </authorList>
    </citation>
    <scope>NUCLEOTIDE SEQUENCE</scope>
    <source>
        <strain evidence="9">AVDCRST_MAG43</strain>
    </source>
</reference>
<keyword evidence="4 6" id="KW-0689">Ribosomal protein</keyword>
<keyword evidence="2 6" id="KW-0699">rRNA-binding</keyword>
<evidence type="ECO:0000256" key="6">
    <source>
        <dbReference type="HAMAP-Rule" id="MF_01363"/>
    </source>
</evidence>
<evidence type="ECO:0000256" key="4">
    <source>
        <dbReference type="ARBA" id="ARBA00022980"/>
    </source>
</evidence>
<dbReference type="PANTHER" id="PTHR21349">
    <property type="entry name" value="50S RIBOSOMAL PROTEIN L21"/>
    <property type="match status" value="1"/>
</dbReference>
<dbReference type="InterPro" id="IPR028909">
    <property type="entry name" value="bL21-like"/>
</dbReference>
<dbReference type="InterPro" id="IPR001787">
    <property type="entry name" value="Ribosomal_bL21"/>
</dbReference>
<evidence type="ECO:0000256" key="1">
    <source>
        <dbReference type="ARBA" id="ARBA00008563"/>
    </source>
</evidence>
<dbReference type="GO" id="GO:0005840">
    <property type="term" value="C:ribosome"/>
    <property type="evidence" value="ECO:0007669"/>
    <property type="project" value="UniProtKB-KW"/>
</dbReference>
<organism evidence="9">
    <name type="scientific">uncultured Thermomicrobiales bacterium</name>
    <dbReference type="NCBI Taxonomy" id="1645740"/>
    <lineage>
        <taxon>Bacteria</taxon>
        <taxon>Pseudomonadati</taxon>
        <taxon>Thermomicrobiota</taxon>
        <taxon>Thermomicrobia</taxon>
        <taxon>Thermomicrobiales</taxon>
        <taxon>environmental samples</taxon>
    </lineage>
</organism>
<dbReference type="Pfam" id="PF00829">
    <property type="entry name" value="Ribosomal_L21p"/>
    <property type="match status" value="1"/>
</dbReference>
<dbReference type="InterPro" id="IPR036164">
    <property type="entry name" value="bL21-like_sf"/>
</dbReference>
<dbReference type="NCBIfam" id="TIGR00061">
    <property type="entry name" value="L21"/>
    <property type="match status" value="1"/>
</dbReference>
<dbReference type="PROSITE" id="PS01169">
    <property type="entry name" value="RIBOSOMAL_L21"/>
    <property type="match status" value="1"/>
</dbReference>
<evidence type="ECO:0000256" key="8">
    <source>
        <dbReference type="SAM" id="MobiDB-lite"/>
    </source>
</evidence>
<comment type="subunit">
    <text evidence="6">Part of the 50S ribosomal subunit. Contacts protein L20.</text>
</comment>
<sequence>MTDSERETQAAETTGEPGTPEPEDVVKTEPRQFQVSKPSSRKPATTRAATVVDGPAPYAVIATGGKQYRVKVGDRITVERLHVDAGSAITIDQVLLLGGDGSTRIGTPIVEGARVEATVDAQDRGEKIVVFKYKAKKRYRRRTGHRQEQTRLTITGISG</sequence>